<evidence type="ECO:0000256" key="5">
    <source>
        <dbReference type="SAM" id="MobiDB-lite"/>
    </source>
</evidence>
<dbReference type="PANTHER" id="PTHR30417:SF1">
    <property type="entry name" value="N-ACETYLMURAMOYL-L-ALANINE AMIDASE AMID"/>
    <property type="match status" value="1"/>
</dbReference>
<evidence type="ECO:0000256" key="2">
    <source>
        <dbReference type="ARBA" id="ARBA00011901"/>
    </source>
</evidence>
<evidence type="ECO:0000259" key="6">
    <source>
        <dbReference type="Pfam" id="PF01510"/>
    </source>
</evidence>
<evidence type="ECO:0000313" key="7">
    <source>
        <dbReference type="EMBL" id="QOW22650.1"/>
    </source>
</evidence>
<accession>A0A7S6ULV5</accession>
<dbReference type="InterPro" id="IPR051206">
    <property type="entry name" value="NAMLAA_amidase_2"/>
</dbReference>
<evidence type="ECO:0000256" key="4">
    <source>
        <dbReference type="ARBA" id="ARBA00023316"/>
    </source>
</evidence>
<name>A0A7S6ULV5_9GAMM</name>
<dbReference type="EC" id="3.5.1.28" evidence="2"/>
<keyword evidence="3" id="KW-0378">Hydrolase</keyword>
<proteinExistence type="predicted"/>
<keyword evidence="4" id="KW-0961">Cell wall biogenesis/degradation</keyword>
<feature type="region of interest" description="Disordered" evidence="5">
    <location>
        <begin position="219"/>
        <end position="243"/>
    </location>
</feature>
<keyword evidence="8" id="KW-1185">Reference proteome</keyword>
<dbReference type="EMBL" id="CP063657">
    <property type="protein sequence ID" value="QOW22650.1"/>
    <property type="molecule type" value="Genomic_DNA"/>
</dbReference>
<dbReference type="Pfam" id="PF01510">
    <property type="entry name" value="Amidase_2"/>
    <property type="match status" value="1"/>
</dbReference>
<sequence>MPSFKHVGQSTTSPASNSQRMVIRVPAYVDDKGYVQNAGFTFKPIPALEKGAIDGPKAIVLHRTDSYSVDSALRSFQSGIGTHFIVDKDGTVTQTASLLRRTAHVGKIKSRAAESGSPAGEAALINGWGWAPTKIYNHEKSKTYPDRYPMNQDSVGIETVAKHRGESGWEAPTPEQLASIATIIRVLKDAYGLGENDVYEHDKVSYKTGGEGAGLYSGDPIASPGMPPALDSSLPGLEGVANR</sequence>
<dbReference type="RefSeq" id="WP_194035145.1">
    <property type="nucleotide sequence ID" value="NZ_CP063657.1"/>
</dbReference>
<dbReference type="InterPro" id="IPR002502">
    <property type="entry name" value="Amidase_domain"/>
</dbReference>
<dbReference type="SUPFAM" id="SSF55846">
    <property type="entry name" value="N-acetylmuramoyl-L-alanine amidase-like"/>
    <property type="match status" value="1"/>
</dbReference>
<evidence type="ECO:0000256" key="1">
    <source>
        <dbReference type="ARBA" id="ARBA00001561"/>
    </source>
</evidence>
<gene>
    <name evidence="7" type="ORF">INQ42_03400</name>
</gene>
<protein>
    <recommendedName>
        <fullName evidence="2">N-acetylmuramoyl-L-alanine amidase</fullName>
        <ecNumber evidence="2">3.5.1.28</ecNumber>
    </recommendedName>
</protein>
<organism evidence="7 8">
    <name type="scientific">Novilysobacter avium</name>
    <dbReference type="NCBI Taxonomy" id="2781023"/>
    <lineage>
        <taxon>Bacteria</taxon>
        <taxon>Pseudomonadati</taxon>
        <taxon>Pseudomonadota</taxon>
        <taxon>Gammaproteobacteria</taxon>
        <taxon>Lysobacterales</taxon>
        <taxon>Lysobacteraceae</taxon>
        <taxon>Novilysobacter</taxon>
    </lineage>
</organism>
<dbReference type="InterPro" id="IPR036505">
    <property type="entry name" value="Amidase/PGRP_sf"/>
</dbReference>
<evidence type="ECO:0000313" key="8">
    <source>
        <dbReference type="Proteomes" id="UP000593932"/>
    </source>
</evidence>
<dbReference type="PANTHER" id="PTHR30417">
    <property type="entry name" value="N-ACETYLMURAMOYL-L-ALANINE AMIDASE AMID"/>
    <property type="match status" value="1"/>
</dbReference>
<feature type="domain" description="N-acetylmuramoyl-L-alanine amidase" evidence="6">
    <location>
        <begin position="56"/>
        <end position="204"/>
    </location>
</feature>
<dbReference type="CDD" id="cd06583">
    <property type="entry name" value="PGRP"/>
    <property type="match status" value="1"/>
</dbReference>
<dbReference type="Gene3D" id="3.40.80.10">
    <property type="entry name" value="Peptidoglycan recognition protein-like"/>
    <property type="match status" value="1"/>
</dbReference>
<dbReference type="Proteomes" id="UP000593932">
    <property type="component" value="Chromosome"/>
</dbReference>
<reference evidence="7 8" key="1">
    <citation type="submission" date="2020-10" db="EMBL/GenBank/DDBJ databases">
        <title>complete genome sequencing of Lysobacter sp. H23M41.</title>
        <authorList>
            <person name="Bae J.-W."/>
            <person name="Lee S.-Y."/>
        </authorList>
    </citation>
    <scope>NUCLEOTIDE SEQUENCE [LARGE SCALE GENOMIC DNA]</scope>
    <source>
        <strain evidence="7 8">H23M41</strain>
    </source>
</reference>
<comment type="catalytic activity">
    <reaction evidence="1">
        <text>Hydrolyzes the link between N-acetylmuramoyl residues and L-amino acid residues in certain cell-wall glycopeptides.</text>
        <dbReference type="EC" id="3.5.1.28"/>
    </reaction>
</comment>
<evidence type="ECO:0000256" key="3">
    <source>
        <dbReference type="ARBA" id="ARBA00022801"/>
    </source>
</evidence>